<protein>
    <submittedName>
        <fullName evidence="2">DUF6629 family protein</fullName>
    </submittedName>
</protein>
<proteinExistence type="predicted"/>
<feature type="transmembrane region" description="Helical" evidence="1">
    <location>
        <begin position="181"/>
        <end position="198"/>
    </location>
</feature>
<dbReference type="Proteomes" id="UP001589710">
    <property type="component" value="Unassembled WGS sequence"/>
</dbReference>
<dbReference type="InterPro" id="IPR046737">
    <property type="entry name" value="DUF6629"/>
</dbReference>
<feature type="transmembrane region" description="Helical" evidence="1">
    <location>
        <begin position="134"/>
        <end position="151"/>
    </location>
</feature>
<feature type="transmembrane region" description="Helical" evidence="1">
    <location>
        <begin position="156"/>
        <end position="175"/>
    </location>
</feature>
<feature type="transmembrane region" description="Helical" evidence="1">
    <location>
        <begin position="93"/>
        <end position="114"/>
    </location>
</feature>
<organism evidence="2 3">
    <name type="scientific">Streptomyces yanii</name>
    <dbReference type="NCBI Taxonomy" id="78510"/>
    <lineage>
        <taxon>Bacteria</taxon>
        <taxon>Bacillati</taxon>
        <taxon>Actinomycetota</taxon>
        <taxon>Actinomycetes</taxon>
        <taxon>Kitasatosporales</taxon>
        <taxon>Streptomycetaceae</taxon>
        <taxon>Streptomyces</taxon>
    </lineage>
</organism>
<sequence>MCWSATADLVAGTGIAAIGAACVARTRRPRDLPLAALPLLLGTHQIIESIVWRSGGGTGPATVAWAVIALPLLALWVPLGVLCAALPHARRRLLIPLTVGAVTAASLASCLATRPVTAEIRGHTIGYVLDLPHSELLVVGYLVATVGSLLLSGDRLLRLLGVLVAVGAGVCAALWRLESVSTWCAFAAVCSVVLLGRARRRPPADPWTPAQNC</sequence>
<accession>A0ABV5RF08</accession>
<keyword evidence="3" id="KW-1185">Reference proteome</keyword>
<evidence type="ECO:0000313" key="3">
    <source>
        <dbReference type="Proteomes" id="UP001589710"/>
    </source>
</evidence>
<reference evidence="2 3" key="1">
    <citation type="submission" date="2024-09" db="EMBL/GenBank/DDBJ databases">
        <authorList>
            <person name="Sun Q."/>
            <person name="Mori K."/>
        </authorList>
    </citation>
    <scope>NUCLEOTIDE SEQUENCE [LARGE SCALE GENOMIC DNA]</scope>
    <source>
        <strain evidence="2 3">JCM 3331</strain>
    </source>
</reference>
<name>A0ABV5RF08_9ACTN</name>
<dbReference type="EMBL" id="JBHMCG010000134">
    <property type="protein sequence ID" value="MFB9576458.1"/>
    <property type="molecule type" value="Genomic_DNA"/>
</dbReference>
<gene>
    <name evidence="2" type="ORF">ACFFTL_30305</name>
</gene>
<dbReference type="RefSeq" id="WP_345510820.1">
    <property type="nucleotide sequence ID" value="NZ_BAAAXD010000009.1"/>
</dbReference>
<comment type="caution">
    <text evidence="2">The sequence shown here is derived from an EMBL/GenBank/DDBJ whole genome shotgun (WGS) entry which is preliminary data.</text>
</comment>
<keyword evidence="1" id="KW-0812">Transmembrane</keyword>
<feature type="transmembrane region" description="Helical" evidence="1">
    <location>
        <begin position="64"/>
        <end position="86"/>
    </location>
</feature>
<dbReference type="Pfam" id="PF20334">
    <property type="entry name" value="DUF6629"/>
    <property type="match status" value="1"/>
</dbReference>
<keyword evidence="1" id="KW-0472">Membrane</keyword>
<keyword evidence="1" id="KW-1133">Transmembrane helix</keyword>
<evidence type="ECO:0000313" key="2">
    <source>
        <dbReference type="EMBL" id="MFB9576458.1"/>
    </source>
</evidence>
<evidence type="ECO:0000256" key="1">
    <source>
        <dbReference type="SAM" id="Phobius"/>
    </source>
</evidence>